<feature type="compositionally biased region" description="Low complexity" evidence="1">
    <location>
        <begin position="57"/>
        <end position="72"/>
    </location>
</feature>
<name>A0A8S9GLN7_BRACR</name>
<dbReference type="AlphaFoldDB" id="A0A8S9GLN7"/>
<comment type="caution">
    <text evidence="2">The sequence shown here is derived from an EMBL/GenBank/DDBJ whole genome shotgun (WGS) entry which is preliminary data.</text>
</comment>
<feature type="region of interest" description="Disordered" evidence="1">
    <location>
        <begin position="56"/>
        <end position="108"/>
    </location>
</feature>
<dbReference type="EMBL" id="QGKY02001925">
    <property type="protein sequence ID" value="KAF2547165.1"/>
    <property type="molecule type" value="Genomic_DNA"/>
</dbReference>
<sequence length="157" mass="17208">MYVLRSISKVHVRVMSHILCDAGSARLFPRSLFEFGCYLSIYLLFGEVMSKTRVESETSYGLSSSSSGSSESDLSRTPTPSPTISYVVRSLPAQRGRKRKMRSPGGDMRAADDHVWIVPHLGYVVRADAPATYLPKIPAVGQALPNASKSGNLMLDR</sequence>
<proteinExistence type="predicted"/>
<evidence type="ECO:0000313" key="2">
    <source>
        <dbReference type="EMBL" id="KAF2547165.1"/>
    </source>
</evidence>
<evidence type="ECO:0000256" key="1">
    <source>
        <dbReference type="SAM" id="MobiDB-lite"/>
    </source>
</evidence>
<gene>
    <name evidence="2" type="ORF">F2Q70_00021058</name>
</gene>
<organism evidence="2">
    <name type="scientific">Brassica cretica</name>
    <name type="common">Mustard</name>
    <dbReference type="NCBI Taxonomy" id="69181"/>
    <lineage>
        <taxon>Eukaryota</taxon>
        <taxon>Viridiplantae</taxon>
        <taxon>Streptophyta</taxon>
        <taxon>Embryophyta</taxon>
        <taxon>Tracheophyta</taxon>
        <taxon>Spermatophyta</taxon>
        <taxon>Magnoliopsida</taxon>
        <taxon>eudicotyledons</taxon>
        <taxon>Gunneridae</taxon>
        <taxon>Pentapetalae</taxon>
        <taxon>rosids</taxon>
        <taxon>malvids</taxon>
        <taxon>Brassicales</taxon>
        <taxon>Brassicaceae</taxon>
        <taxon>Brassiceae</taxon>
        <taxon>Brassica</taxon>
    </lineage>
</organism>
<accession>A0A8S9GLN7</accession>
<reference evidence="2" key="1">
    <citation type="submission" date="2019-12" db="EMBL/GenBank/DDBJ databases">
        <title>Genome sequencing and annotation of Brassica cretica.</title>
        <authorList>
            <person name="Studholme D.J."/>
            <person name="Sarris P.F."/>
        </authorList>
    </citation>
    <scope>NUCLEOTIDE SEQUENCE</scope>
    <source>
        <strain evidence="2">PFS-102/07</strain>
        <tissue evidence="2">Leaf</tissue>
    </source>
</reference>
<protein>
    <submittedName>
        <fullName evidence="2">Uncharacterized protein</fullName>
    </submittedName>
</protein>